<reference evidence="2" key="1">
    <citation type="journal article" date="2019" name="Int. J. Syst. Evol. Microbiol.">
        <title>The Global Catalogue of Microorganisms (GCM) 10K type strain sequencing project: providing services to taxonomists for standard genome sequencing and annotation.</title>
        <authorList>
            <consortium name="The Broad Institute Genomics Platform"/>
            <consortium name="The Broad Institute Genome Sequencing Center for Infectious Disease"/>
            <person name="Wu L."/>
            <person name="Ma J."/>
        </authorList>
    </citation>
    <scope>NUCLEOTIDE SEQUENCE [LARGE SCALE GENOMIC DNA]</scope>
    <source>
        <strain evidence="2">CCUG 51308</strain>
    </source>
</reference>
<accession>A0ABW2III8</accession>
<proteinExistence type="predicted"/>
<sequence length="159" mass="17216">MSFSEIDGISAEKGDNIFSSSAFSGRVVNSVKGEWMAESENKLERLINLQNGWDGGTARSVSFRNANFAMNVLGAVCDKGSPAPQFVPGTNGDLQIEWHLVGGSIELHILKPNLVKAWYEVNNSDDEEGEQDLTNNFAIVSDWLKKILGAQGAADRNAA</sequence>
<evidence type="ECO:0000313" key="2">
    <source>
        <dbReference type="Proteomes" id="UP001596492"/>
    </source>
</evidence>
<dbReference type="EMBL" id="JBHTBR010000002">
    <property type="protein sequence ID" value="MFC7290701.1"/>
    <property type="molecule type" value="Genomic_DNA"/>
</dbReference>
<dbReference type="Proteomes" id="UP001596492">
    <property type="component" value="Unassembled WGS sequence"/>
</dbReference>
<dbReference type="RefSeq" id="WP_382165818.1">
    <property type="nucleotide sequence ID" value="NZ_JBHTBR010000002.1"/>
</dbReference>
<protein>
    <submittedName>
        <fullName evidence="1">Uncharacterized protein</fullName>
    </submittedName>
</protein>
<organism evidence="1 2">
    <name type="scientific">Hirschia litorea</name>
    <dbReference type="NCBI Taxonomy" id="1199156"/>
    <lineage>
        <taxon>Bacteria</taxon>
        <taxon>Pseudomonadati</taxon>
        <taxon>Pseudomonadota</taxon>
        <taxon>Alphaproteobacteria</taxon>
        <taxon>Hyphomonadales</taxon>
        <taxon>Hyphomonadaceae</taxon>
        <taxon>Hirschia</taxon>
    </lineage>
</organism>
<comment type="caution">
    <text evidence="1">The sequence shown here is derived from an EMBL/GenBank/DDBJ whole genome shotgun (WGS) entry which is preliminary data.</text>
</comment>
<gene>
    <name evidence="1" type="ORF">ACFQS8_03655</name>
</gene>
<keyword evidence="2" id="KW-1185">Reference proteome</keyword>
<evidence type="ECO:0000313" key="1">
    <source>
        <dbReference type="EMBL" id="MFC7290701.1"/>
    </source>
</evidence>
<name>A0ABW2III8_9PROT</name>